<dbReference type="PANTHER" id="PTHR42723">
    <property type="entry name" value="CHLOROPHYLL SYNTHASE"/>
    <property type="match status" value="1"/>
</dbReference>
<protein>
    <submittedName>
        <fullName evidence="7">Prenyltransferase</fullName>
    </submittedName>
</protein>
<dbReference type="GO" id="GO:0016765">
    <property type="term" value="F:transferase activity, transferring alkyl or aryl (other than methyl) groups"/>
    <property type="evidence" value="ECO:0007669"/>
    <property type="project" value="InterPro"/>
</dbReference>
<evidence type="ECO:0000313" key="7">
    <source>
        <dbReference type="EMBL" id="MTD93867.1"/>
    </source>
</evidence>
<feature type="transmembrane region" description="Helical" evidence="6">
    <location>
        <begin position="21"/>
        <end position="39"/>
    </location>
</feature>
<dbReference type="Pfam" id="PF01040">
    <property type="entry name" value="UbiA"/>
    <property type="match status" value="1"/>
</dbReference>
<evidence type="ECO:0000256" key="4">
    <source>
        <dbReference type="ARBA" id="ARBA00022989"/>
    </source>
</evidence>
<keyword evidence="3 6" id="KW-0812">Transmembrane</keyword>
<evidence type="ECO:0000256" key="2">
    <source>
        <dbReference type="ARBA" id="ARBA00022475"/>
    </source>
</evidence>
<dbReference type="PANTHER" id="PTHR42723:SF1">
    <property type="entry name" value="CHLOROPHYLL SYNTHASE, CHLOROPLASTIC"/>
    <property type="match status" value="1"/>
</dbReference>
<comment type="caution">
    <text evidence="7">The sequence shown here is derived from an EMBL/GenBank/DDBJ whole genome shotgun (WGS) entry which is preliminary data.</text>
</comment>
<gene>
    <name evidence="7" type="ORF">GIW81_05905</name>
</gene>
<dbReference type="RefSeq" id="WP_154738364.1">
    <property type="nucleotide sequence ID" value="NZ_WMBQ01000001.1"/>
</dbReference>
<dbReference type="InterPro" id="IPR050475">
    <property type="entry name" value="Prenyltransferase_related"/>
</dbReference>
<evidence type="ECO:0000256" key="1">
    <source>
        <dbReference type="ARBA" id="ARBA00004141"/>
    </source>
</evidence>
<feature type="transmembrane region" description="Helical" evidence="6">
    <location>
        <begin position="113"/>
        <end position="129"/>
    </location>
</feature>
<keyword evidence="4 6" id="KW-1133">Transmembrane helix</keyword>
<reference evidence="7 8" key="1">
    <citation type="submission" date="2019-11" db="EMBL/GenBank/DDBJ databases">
        <title>Identification of a novel strain.</title>
        <authorList>
            <person name="Xu Q."/>
            <person name="Wang G."/>
        </authorList>
    </citation>
    <scope>NUCLEOTIDE SEQUENCE [LARGE SCALE GENOMIC DNA]</scope>
    <source>
        <strain evidence="8">xq</strain>
    </source>
</reference>
<evidence type="ECO:0000313" key="8">
    <source>
        <dbReference type="Proteomes" id="UP000440694"/>
    </source>
</evidence>
<feature type="transmembrane region" description="Helical" evidence="6">
    <location>
        <begin position="191"/>
        <end position="210"/>
    </location>
</feature>
<dbReference type="Proteomes" id="UP000440694">
    <property type="component" value="Unassembled WGS sequence"/>
</dbReference>
<sequence length="290" mass="29574">MGSLATGRVSSWRTALKLGRVSNLPTVWSNVIAGCALAGGASLHLTVGVALGVSAMYVAGMFLNDAFDRNIDARERPERPIPAGEVAADSVFVVGGALLTIGVVSLAVVDGSVGIAGLALAAAILLYNWRHKGNPLAPFVMGLCRALVFIAAGLAVTADLPRELLLAAGATLAYVAGLTFTARLESVDRLASVWPLAMLAAPLCVGIAGTDFSAPAVLALVGLAACGVRVTQLLRRRASGDVSQAVGLLIAVIALNDALFATTTGETHAAFACIACFVLTLVLQRFVPAS</sequence>
<evidence type="ECO:0000256" key="5">
    <source>
        <dbReference type="ARBA" id="ARBA00023136"/>
    </source>
</evidence>
<dbReference type="CDD" id="cd13964">
    <property type="entry name" value="PT_UbiA_1"/>
    <property type="match status" value="1"/>
</dbReference>
<accession>A0A6I3KJE0</accession>
<evidence type="ECO:0000256" key="6">
    <source>
        <dbReference type="SAM" id="Phobius"/>
    </source>
</evidence>
<comment type="subcellular location">
    <subcellularLocation>
        <location evidence="1">Membrane</location>
        <topology evidence="1">Multi-pass membrane protein</topology>
    </subcellularLocation>
</comment>
<dbReference type="InterPro" id="IPR044878">
    <property type="entry name" value="UbiA_sf"/>
</dbReference>
<organism evidence="7 8">
    <name type="scientific">Hyphomicrobium album</name>
    <dbReference type="NCBI Taxonomy" id="2665159"/>
    <lineage>
        <taxon>Bacteria</taxon>
        <taxon>Pseudomonadati</taxon>
        <taxon>Pseudomonadota</taxon>
        <taxon>Alphaproteobacteria</taxon>
        <taxon>Hyphomicrobiales</taxon>
        <taxon>Hyphomicrobiaceae</taxon>
        <taxon>Hyphomicrobium</taxon>
    </lineage>
</organism>
<dbReference type="Gene3D" id="1.10.357.140">
    <property type="entry name" value="UbiA prenyltransferase"/>
    <property type="match status" value="1"/>
</dbReference>
<feature type="transmembrane region" description="Helical" evidence="6">
    <location>
        <begin position="246"/>
        <end position="263"/>
    </location>
</feature>
<name>A0A6I3KJE0_9HYPH</name>
<feature type="transmembrane region" description="Helical" evidence="6">
    <location>
        <begin position="164"/>
        <end position="184"/>
    </location>
</feature>
<proteinExistence type="predicted"/>
<dbReference type="EMBL" id="WMBQ01000001">
    <property type="protein sequence ID" value="MTD93867.1"/>
    <property type="molecule type" value="Genomic_DNA"/>
</dbReference>
<keyword evidence="8" id="KW-1185">Reference proteome</keyword>
<feature type="transmembrane region" description="Helical" evidence="6">
    <location>
        <begin position="45"/>
        <end position="65"/>
    </location>
</feature>
<keyword evidence="7" id="KW-0808">Transferase</keyword>
<dbReference type="InterPro" id="IPR000537">
    <property type="entry name" value="UbiA_prenyltransferase"/>
</dbReference>
<dbReference type="AlphaFoldDB" id="A0A6I3KJE0"/>
<dbReference type="GO" id="GO:0016020">
    <property type="term" value="C:membrane"/>
    <property type="evidence" value="ECO:0007669"/>
    <property type="project" value="UniProtKB-SubCell"/>
</dbReference>
<keyword evidence="2" id="KW-1003">Cell membrane</keyword>
<keyword evidence="5 6" id="KW-0472">Membrane</keyword>
<evidence type="ECO:0000256" key="3">
    <source>
        <dbReference type="ARBA" id="ARBA00022692"/>
    </source>
</evidence>
<feature type="transmembrane region" description="Helical" evidence="6">
    <location>
        <begin position="269"/>
        <end position="287"/>
    </location>
</feature>
<feature type="transmembrane region" description="Helical" evidence="6">
    <location>
        <begin position="136"/>
        <end position="158"/>
    </location>
</feature>